<evidence type="ECO:0000256" key="8">
    <source>
        <dbReference type="ARBA" id="ARBA00023012"/>
    </source>
</evidence>
<dbReference type="SUPFAM" id="SSF47226">
    <property type="entry name" value="Histidine-containing phosphotransfer domain, HPT domain"/>
    <property type="match status" value="1"/>
</dbReference>
<organism evidence="13 14">
    <name type="scientific">Sulfurimonas lithotrophica</name>
    <dbReference type="NCBI Taxonomy" id="2590022"/>
    <lineage>
        <taxon>Bacteria</taxon>
        <taxon>Pseudomonadati</taxon>
        <taxon>Campylobacterota</taxon>
        <taxon>Epsilonproteobacteria</taxon>
        <taxon>Campylobacterales</taxon>
        <taxon>Sulfurimonadaceae</taxon>
        <taxon>Sulfurimonas</taxon>
    </lineage>
</organism>
<dbReference type="KEGG" id="sulg:FJR48_04955"/>
<dbReference type="PROSITE" id="PS50110">
    <property type="entry name" value="RESPONSE_REGULATORY"/>
    <property type="match status" value="1"/>
</dbReference>
<proteinExistence type="predicted"/>
<reference evidence="13 14" key="1">
    <citation type="submission" date="2019-09" db="EMBL/GenBank/DDBJ databases">
        <title>Sulfurimonas gotlandica sp. nov., a chemoautotrophic and psychrotolerant epsilonproteobacterium isolated from a pelagic redoxcline, and an emended description of the genus Sulfurimonas.</title>
        <authorList>
            <person name="Wang S."/>
            <person name="Jiang L."/>
            <person name="Shao S."/>
        </authorList>
    </citation>
    <scope>NUCLEOTIDE SEQUENCE [LARGE SCALE GENOMIC DNA]</scope>
    <source>
        <strain evidence="13 14">GYSZ_1</strain>
    </source>
</reference>
<evidence type="ECO:0000256" key="3">
    <source>
        <dbReference type="ARBA" id="ARBA00022553"/>
    </source>
</evidence>
<accession>A0A5P8P0K5</accession>
<feature type="domain" description="Response regulatory" evidence="12">
    <location>
        <begin position="459"/>
        <end position="576"/>
    </location>
</feature>
<feature type="transmembrane region" description="Helical" evidence="11">
    <location>
        <begin position="29"/>
        <end position="47"/>
    </location>
</feature>
<dbReference type="Pfam" id="PF00072">
    <property type="entry name" value="Response_reg"/>
    <property type="match status" value="1"/>
</dbReference>
<protein>
    <submittedName>
        <fullName evidence="13">Response regulator</fullName>
    </submittedName>
</protein>
<keyword evidence="14" id="KW-1185">Reference proteome</keyword>
<evidence type="ECO:0000256" key="7">
    <source>
        <dbReference type="ARBA" id="ARBA00022989"/>
    </source>
</evidence>
<evidence type="ECO:0000256" key="2">
    <source>
        <dbReference type="ARBA" id="ARBA00022475"/>
    </source>
</evidence>
<dbReference type="AlphaFoldDB" id="A0A5P8P0K5"/>
<dbReference type="PANTHER" id="PTHR45339">
    <property type="entry name" value="HYBRID SIGNAL TRANSDUCTION HISTIDINE KINASE J"/>
    <property type="match status" value="1"/>
</dbReference>
<keyword evidence="8" id="KW-0902">Two-component regulatory system</keyword>
<name>A0A5P8P0K5_9BACT</name>
<dbReference type="InterPro" id="IPR036890">
    <property type="entry name" value="HATPase_C_sf"/>
</dbReference>
<dbReference type="InterPro" id="IPR036641">
    <property type="entry name" value="HPT_dom_sf"/>
</dbReference>
<sequence length="712" mass="81388">MKNIFSLLLFLNISLFADSIEVDIAEQQTMWIALFGLAFIGIAALYLSSQQLARLKSEHKKMREQQQEIEKRQSELLVEMSKNIQNITKETLGDTTKLKTKNESVQDHISKVINSENTIIDATSDLIEFLQIKAQKIHPKNKIFKLENLLNDILGQVKSNNKESDLELIFDVDDNIPDMLNSDTLGISKILVTLIEFCIINSSKQIVIQVSKRSKFNAPTTLHFVLYADTKVKVSADIFQTTYNENTKKYDGMSLFVSNELSKLLGGGIIARNNYKDSNVEFVLNLPFNEVDSATLKKHKLDTKKIQDEKIYLLDSSIETTLAIKRILQTLRCDVNTQNKDEFLEQLPDFSKYTTIILDEKLANSKVIESISKIDKNHKPKVIILGNIFSKTNKLKLTASKLYKPLTKESIYYTLLDTKKDALTSENNLQNNILKVQKERFIYAKNISLESFSHFSDSKLLIVEDNHINQKVLTSILKKSNMHVTIANDGKEAVDILYNDNKFDMVLMDINMPIMDGYEATLRIRKNPSLNMVPIVALSALTATDEINKVFHVGMNGYLAKPLEKERLYSAFDTFINKKNENITESLPKNIDAEILDKLDGLNIQSGLRQTNDNPIFYIEVLKEFIDAYGESDKVFDNLIEEHRFEQARMLCLDMRGLAGAVGADDMQELSSEILQKIIFKKYEILPEYAKRYKENLDILKESIDKYISINS</sequence>
<comment type="subcellular location">
    <subcellularLocation>
        <location evidence="1">Cell membrane</location>
        <topology evidence="1">Multi-pass membrane protein</topology>
    </subcellularLocation>
</comment>
<dbReference type="InterPro" id="IPR001789">
    <property type="entry name" value="Sig_transdc_resp-reg_receiver"/>
</dbReference>
<evidence type="ECO:0000313" key="13">
    <source>
        <dbReference type="EMBL" id="QFR49107.1"/>
    </source>
</evidence>
<keyword evidence="2" id="KW-1003">Cell membrane</keyword>
<dbReference type="GO" id="GO:0005524">
    <property type="term" value="F:ATP binding"/>
    <property type="evidence" value="ECO:0007669"/>
    <property type="project" value="UniProtKB-KW"/>
</dbReference>
<gene>
    <name evidence="13" type="ORF">FJR48_04955</name>
</gene>
<dbReference type="SMART" id="SM00448">
    <property type="entry name" value="REC"/>
    <property type="match status" value="1"/>
</dbReference>
<feature type="modified residue" description="4-aspartylphosphate" evidence="10">
    <location>
        <position position="509"/>
    </location>
</feature>
<keyword evidence="9 11" id="KW-0472">Membrane</keyword>
<dbReference type="InterPro" id="IPR011006">
    <property type="entry name" value="CheY-like_superfamily"/>
</dbReference>
<evidence type="ECO:0000256" key="5">
    <source>
        <dbReference type="ARBA" id="ARBA00022741"/>
    </source>
</evidence>
<dbReference type="EMBL" id="CP043617">
    <property type="protein sequence ID" value="QFR49107.1"/>
    <property type="molecule type" value="Genomic_DNA"/>
</dbReference>
<dbReference type="OrthoDB" id="9816343at2"/>
<dbReference type="CDD" id="cd17546">
    <property type="entry name" value="REC_hyHK_CKI1_RcsC-like"/>
    <property type="match status" value="1"/>
</dbReference>
<evidence type="ECO:0000313" key="14">
    <source>
        <dbReference type="Proteomes" id="UP000326944"/>
    </source>
</evidence>
<keyword evidence="7 11" id="KW-1133">Transmembrane helix</keyword>
<evidence type="ECO:0000256" key="11">
    <source>
        <dbReference type="SAM" id="Phobius"/>
    </source>
</evidence>
<dbReference type="Gene3D" id="3.30.565.10">
    <property type="entry name" value="Histidine kinase-like ATPase, C-terminal domain"/>
    <property type="match status" value="1"/>
</dbReference>
<dbReference type="GO" id="GO:0005886">
    <property type="term" value="C:plasma membrane"/>
    <property type="evidence" value="ECO:0007669"/>
    <property type="project" value="UniProtKB-SubCell"/>
</dbReference>
<dbReference type="GO" id="GO:0000160">
    <property type="term" value="P:phosphorelay signal transduction system"/>
    <property type="evidence" value="ECO:0007669"/>
    <property type="project" value="UniProtKB-KW"/>
</dbReference>
<evidence type="ECO:0000259" key="12">
    <source>
        <dbReference type="PROSITE" id="PS50110"/>
    </source>
</evidence>
<keyword evidence="3 10" id="KW-0597">Phosphoprotein</keyword>
<evidence type="ECO:0000256" key="10">
    <source>
        <dbReference type="PROSITE-ProRule" id="PRU00169"/>
    </source>
</evidence>
<dbReference type="Gene3D" id="1.20.120.160">
    <property type="entry name" value="HPT domain"/>
    <property type="match status" value="1"/>
</dbReference>
<keyword evidence="5" id="KW-0547">Nucleotide-binding</keyword>
<dbReference type="Gene3D" id="3.40.50.2300">
    <property type="match status" value="1"/>
</dbReference>
<dbReference type="SUPFAM" id="SSF52172">
    <property type="entry name" value="CheY-like"/>
    <property type="match status" value="1"/>
</dbReference>
<evidence type="ECO:0000256" key="9">
    <source>
        <dbReference type="ARBA" id="ARBA00023136"/>
    </source>
</evidence>
<dbReference type="RefSeq" id="WP_152307050.1">
    <property type="nucleotide sequence ID" value="NZ_CP043617.1"/>
</dbReference>
<evidence type="ECO:0000256" key="1">
    <source>
        <dbReference type="ARBA" id="ARBA00004651"/>
    </source>
</evidence>
<keyword evidence="4 11" id="KW-0812">Transmembrane</keyword>
<evidence type="ECO:0000256" key="6">
    <source>
        <dbReference type="ARBA" id="ARBA00022840"/>
    </source>
</evidence>
<keyword evidence="6" id="KW-0067">ATP-binding</keyword>
<dbReference type="PANTHER" id="PTHR45339:SF1">
    <property type="entry name" value="HYBRID SIGNAL TRANSDUCTION HISTIDINE KINASE J"/>
    <property type="match status" value="1"/>
</dbReference>
<evidence type="ECO:0000256" key="4">
    <source>
        <dbReference type="ARBA" id="ARBA00022692"/>
    </source>
</evidence>
<dbReference type="Proteomes" id="UP000326944">
    <property type="component" value="Chromosome"/>
</dbReference>